<keyword evidence="4 6" id="KW-1133">Transmembrane helix</keyword>
<dbReference type="AlphaFoldDB" id="A0A127JRN1"/>
<evidence type="ECO:0000256" key="4">
    <source>
        <dbReference type="ARBA" id="ARBA00022989"/>
    </source>
</evidence>
<gene>
    <name evidence="7" type="ORF">UC35_06705</name>
</gene>
<evidence type="ECO:0000313" key="7">
    <source>
        <dbReference type="EMBL" id="AMO22630.1"/>
    </source>
</evidence>
<dbReference type="InterPro" id="IPR010343">
    <property type="entry name" value="ArAE_1"/>
</dbReference>
<comment type="subcellular location">
    <subcellularLocation>
        <location evidence="1">Cell membrane</location>
        <topology evidence="1">Multi-pass membrane protein</topology>
    </subcellularLocation>
</comment>
<dbReference type="GO" id="GO:0005886">
    <property type="term" value="C:plasma membrane"/>
    <property type="evidence" value="ECO:0007669"/>
    <property type="project" value="UniProtKB-SubCell"/>
</dbReference>
<keyword evidence="2" id="KW-1003">Cell membrane</keyword>
<sequence length="171" mass="17992">MLILRGGREVILSPTLLTALQLAVRASLAAALGVAIAHLLRLQYPLYALVGAVIVTDISPVQTRELAWRRLAGTVVGAVAGAVFTQFLPAGPIAIGASILVAMFISGLLRLQPAAKIAGYVCGIVVLEHGDQPWVYALFRFAETVLGIGMAVLVSFVPKLIKIEPPKSVDS</sequence>
<dbReference type="OrthoDB" id="9256014at2"/>
<reference evidence="7 8" key="1">
    <citation type="journal article" date="2014" name="Int. J. Syst. Evol. Microbiol.">
        <title>Ramlibacter solisilvae sp. nov., isolated from forest soil, and emended description of the genus Ramlibacter.</title>
        <authorList>
            <person name="Lee H.J."/>
            <person name="Lee S.H."/>
            <person name="Lee S.S."/>
            <person name="Lee J.S."/>
            <person name="Kim Y."/>
            <person name="Kim S.C."/>
            <person name="Jeon C.O."/>
        </authorList>
    </citation>
    <scope>NUCLEOTIDE SEQUENCE [LARGE SCALE GENOMIC DNA]</scope>
    <source>
        <strain evidence="7 8">5-10</strain>
    </source>
</reference>
<keyword evidence="5 6" id="KW-0472">Membrane</keyword>
<evidence type="ECO:0000256" key="3">
    <source>
        <dbReference type="ARBA" id="ARBA00022692"/>
    </source>
</evidence>
<dbReference type="RefSeq" id="WP_061497408.1">
    <property type="nucleotide sequence ID" value="NZ_CP010951.1"/>
</dbReference>
<accession>A0A127JRN1</accession>
<evidence type="ECO:0000256" key="5">
    <source>
        <dbReference type="ARBA" id="ARBA00023136"/>
    </source>
</evidence>
<feature type="transmembrane region" description="Helical" evidence="6">
    <location>
        <begin position="45"/>
        <end position="63"/>
    </location>
</feature>
<evidence type="ECO:0000313" key="8">
    <source>
        <dbReference type="Proteomes" id="UP000070433"/>
    </source>
</evidence>
<organism evidence="7 8">
    <name type="scientific">Ramlibacter tataouinensis</name>
    <dbReference type="NCBI Taxonomy" id="94132"/>
    <lineage>
        <taxon>Bacteria</taxon>
        <taxon>Pseudomonadati</taxon>
        <taxon>Pseudomonadota</taxon>
        <taxon>Betaproteobacteria</taxon>
        <taxon>Burkholderiales</taxon>
        <taxon>Comamonadaceae</taxon>
        <taxon>Ramlibacter</taxon>
    </lineage>
</organism>
<keyword evidence="3 6" id="KW-0812">Transmembrane</keyword>
<keyword evidence="8" id="KW-1185">Reference proteome</keyword>
<name>A0A127JRN1_9BURK</name>
<evidence type="ECO:0000256" key="2">
    <source>
        <dbReference type="ARBA" id="ARBA00022475"/>
    </source>
</evidence>
<proteinExistence type="predicted"/>
<dbReference type="EMBL" id="CP010951">
    <property type="protein sequence ID" value="AMO22630.1"/>
    <property type="molecule type" value="Genomic_DNA"/>
</dbReference>
<protein>
    <submittedName>
        <fullName evidence="7">Uncharacterized protein</fullName>
    </submittedName>
</protein>
<feature type="transmembrane region" description="Helical" evidence="6">
    <location>
        <begin position="75"/>
        <end position="105"/>
    </location>
</feature>
<evidence type="ECO:0000256" key="1">
    <source>
        <dbReference type="ARBA" id="ARBA00004651"/>
    </source>
</evidence>
<dbReference type="Proteomes" id="UP000070433">
    <property type="component" value="Chromosome"/>
</dbReference>
<evidence type="ECO:0000256" key="6">
    <source>
        <dbReference type="SAM" id="Phobius"/>
    </source>
</evidence>
<dbReference type="Pfam" id="PF06081">
    <property type="entry name" value="ArAE_1"/>
    <property type="match status" value="1"/>
</dbReference>